<dbReference type="EMBL" id="CP007711">
    <property type="protein sequence ID" value="AIV03811.1"/>
    <property type="molecule type" value="Genomic_DNA"/>
</dbReference>
<dbReference type="eggNOG" id="COG0622">
    <property type="taxonomic scope" value="Bacteria"/>
</dbReference>
<dbReference type="NCBIfam" id="TIGR00040">
    <property type="entry name" value="yfcE"/>
    <property type="match status" value="1"/>
</dbReference>
<dbReference type="GO" id="GO:0046872">
    <property type="term" value="F:metal ion binding"/>
    <property type="evidence" value="ECO:0007669"/>
    <property type="project" value="UniProtKB-KW"/>
</dbReference>
<feature type="domain" description="Calcineurin-like phosphoesterase" evidence="3">
    <location>
        <begin position="3"/>
        <end position="150"/>
    </location>
</feature>
<keyword evidence="5" id="KW-1185">Reference proteome</keyword>
<comment type="similarity">
    <text evidence="1 2">Belongs to the metallophosphoesterase superfamily. YfcE family.</text>
</comment>
<gene>
    <name evidence="4" type="ORF">MGM1_4450</name>
</gene>
<protein>
    <recommendedName>
        <fullName evidence="2">Phosphoesterase</fullName>
        <ecNumber evidence="2">3.1.4.-</ecNumber>
    </recommendedName>
</protein>
<dbReference type="EC" id="3.1.4.-" evidence="2"/>
<evidence type="ECO:0000256" key="1">
    <source>
        <dbReference type="ARBA" id="ARBA00008950"/>
    </source>
</evidence>
<sequence length="161" mass="19253">MKRILLMSDTHGINEAKIEEILKINDYDLAVHCGDYCTEIEWMKKHFDYFVNGNNDYYGSKELNEIHFKFNGLNFIVNHGHMFYDFSYETWLNNLHEHLIRFNGDILLFGHSHIYTEKKFNDDKCVFNPGSLFLPRDGFKSYMIIKIDNKKKISCLRKIIR</sequence>
<keyword evidence="2" id="KW-0479">Metal-binding</keyword>
<organism evidence="4 5">
    <name type="scientific">Candidatus Malacoplasma girerdii</name>
    <dbReference type="NCBI Taxonomy" id="1318617"/>
    <lineage>
        <taxon>Bacteria</taxon>
        <taxon>Bacillati</taxon>
        <taxon>Mycoplasmatota</taxon>
        <taxon>Mycoplasmoidales</taxon>
        <taxon>Mycoplasmoidaceae</taxon>
        <taxon>Malacoplasma</taxon>
    </lineage>
</organism>
<dbReference type="AlphaFoldDB" id="A0A097ST89"/>
<dbReference type="HOGENOM" id="CLU_063749_2_0_14"/>
<evidence type="ECO:0000313" key="5">
    <source>
        <dbReference type="Proteomes" id="UP000030066"/>
    </source>
</evidence>
<name>A0A097ST89_9BACT</name>
<comment type="cofactor">
    <cofactor evidence="2">
        <name>a divalent metal cation</name>
        <dbReference type="ChEBI" id="CHEBI:60240"/>
    </cofactor>
</comment>
<dbReference type="InterPro" id="IPR000979">
    <property type="entry name" value="Phosphodiesterase_MJ0936/Vps29"/>
</dbReference>
<dbReference type="InterPro" id="IPR029052">
    <property type="entry name" value="Metallo-depent_PP-like"/>
</dbReference>
<dbReference type="GO" id="GO:0016787">
    <property type="term" value="F:hydrolase activity"/>
    <property type="evidence" value="ECO:0007669"/>
    <property type="project" value="UniProtKB-UniRule"/>
</dbReference>
<dbReference type="SUPFAM" id="SSF56300">
    <property type="entry name" value="Metallo-dependent phosphatases"/>
    <property type="match status" value="1"/>
</dbReference>
<accession>A0A097ST89</accession>
<reference evidence="4 5" key="1">
    <citation type="journal article" date="2014" name="PLoS ONE">
        <title>An emerging Mycoplasma associated with trichomoniasis, vaginal infection and disease.</title>
        <authorList>
            <consortium name="Vaginal Microbiome Consortium"/>
            <person name="Fettweis J.M."/>
            <person name="Serrano M.G."/>
            <person name="Huang B."/>
            <person name="Brooks J.P."/>
            <person name="Glascock A.L."/>
            <person name="Sheth N.U."/>
            <person name="Strauss J.F.III."/>
            <person name="Jefferson K.K."/>
            <person name="Buck G.A."/>
        </authorList>
    </citation>
    <scope>NUCLEOTIDE SEQUENCE [LARGE SCALE GENOMIC DNA]</scope>
    <source>
        <strain evidence="4 5">VCU_M1</strain>
    </source>
</reference>
<dbReference type="KEGG" id="mgj:MGM1_4450"/>
<evidence type="ECO:0000259" key="3">
    <source>
        <dbReference type="Pfam" id="PF12850"/>
    </source>
</evidence>
<dbReference type="InterPro" id="IPR024654">
    <property type="entry name" value="Calcineurin-like_PHP_lpxH"/>
</dbReference>
<evidence type="ECO:0000256" key="2">
    <source>
        <dbReference type="RuleBase" id="RU362039"/>
    </source>
</evidence>
<dbReference type="Gene3D" id="3.60.21.10">
    <property type="match status" value="1"/>
</dbReference>
<dbReference type="Pfam" id="PF12850">
    <property type="entry name" value="Metallophos_2"/>
    <property type="match status" value="1"/>
</dbReference>
<dbReference type="Proteomes" id="UP000030066">
    <property type="component" value="Chromosome"/>
</dbReference>
<evidence type="ECO:0000313" key="4">
    <source>
        <dbReference type="EMBL" id="AIV03811.1"/>
    </source>
</evidence>
<proteinExistence type="inferred from homology"/>
<dbReference type="STRING" id="1318617.MGM1_4450"/>